<evidence type="ECO:0000313" key="1">
    <source>
        <dbReference type="EMBL" id="GIY01348.1"/>
    </source>
</evidence>
<dbReference type="AlphaFoldDB" id="A0AAV4PV99"/>
<reference evidence="1 2" key="1">
    <citation type="submission" date="2021-06" db="EMBL/GenBank/DDBJ databases">
        <title>Caerostris extrusa draft genome.</title>
        <authorList>
            <person name="Kono N."/>
            <person name="Arakawa K."/>
        </authorList>
    </citation>
    <scope>NUCLEOTIDE SEQUENCE [LARGE SCALE GENOMIC DNA]</scope>
</reference>
<dbReference type="EMBL" id="BPLR01005303">
    <property type="protein sequence ID" value="GIY01348.1"/>
    <property type="molecule type" value="Genomic_DNA"/>
</dbReference>
<protein>
    <submittedName>
        <fullName evidence="1">Uncharacterized protein</fullName>
    </submittedName>
</protein>
<name>A0AAV4PV99_CAEEX</name>
<keyword evidence="2" id="KW-1185">Reference proteome</keyword>
<evidence type="ECO:0000313" key="2">
    <source>
        <dbReference type="Proteomes" id="UP001054945"/>
    </source>
</evidence>
<proteinExistence type="predicted"/>
<comment type="caution">
    <text evidence="1">The sequence shown here is derived from an EMBL/GenBank/DDBJ whole genome shotgun (WGS) entry which is preliminary data.</text>
</comment>
<dbReference type="Proteomes" id="UP001054945">
    <property type="component" value="Unassembled WGS sequence"/>
</dbReference>
<organism evidence="1 2">
    <name type="scientific">Caerostris extrusa</name>
    <name type="common">Bark spider</name>
    <name type="synonym">Caerostris bankana</name>
    <dbReference type="NCBI Taxonomy" id="172846"/>
    <lineage>
        <taxon>Eukaryota</taxon>
        <taxon>Metazoa</taxon>
        <taxon>Ecdysozoa</taxon>
        <taxon>Arthropoda</taxon>
        <taxon>Chelicerata</taxon>
        <taxon>Arachnida</taxon>
        <taxon>Araneae</taxon>
        <taxon>Araneomorphae</taxon>
        <taxon>Entelegynae</taxon>
        <taxon>Araneoidea</taxon>
        <taxon>Araneidae</taxon>
        <taxon>Caerostris</taxon>
    </lineage>
</organism>
<sequence length="82" mass="9263">MDKCTLNPPVHRNKKGFRTFSLAFITGNVTVFSHYFESDGADFTQRNASPNTNESNTYSEYNNSKSALTFLELKALFGVFNL</sequence>
<gene>
    <name evidence="1" type="ORF">CEXT_700721</name>
</gene>
<accession>A0AAV4PV99</accession>